<dbReference type="InterPro" id="IPR014922">
    <property type="entry name" value="YdhG-like"/>
</dbReference>
<dbReference type="Proteomes" id="UP000297567">
    <property type="component" value="Unassembled WGS sequence"/>
</dbReference>
<comment type="caution">
    <text evidence="2">The sequence shown here is derived from an EMBL/GenBank/DDBJ whole genome shotgun (WGS) entry which is preliminary data.</text>
</comment>
<keyword evidence="3" id="KW-1185">Reference proteome</keyword>
<reference evidence="2" key="1">
    <citation type="journal article" date="2019" name="PLoS Negl. Trop. Dis.">
        <title>Revisiting the worldwide diversity of Leptospira species in the environment.</title>
        <authorList>
            <person name="Vincent A.T."/>
            <person name="Schiettekatte O."/>
            <person name="Bourhy P."/>
            <person name="Veyrier F.J."/>
            <person name="Picardeau M."/>
        </authorList>
    </citation>
    <scope>NUCLEOTIDE SEQUENCE [LARGE SCALE GENOMIC DNA]</scope>
    <source>
        <strain evidence="2">201702451</strain>
    </source>
</reference>
<dbReference type="RefSeq" id="WP_135641044.1">
    <property type="nucleotide sequence ID" value="NZ_RQGH01000011.1"/>
</dbReference>
<protein>
    <submittedName>
        <fullName evidence="2">DUF1801 domain-containing protein</fullName>
    </submittedName>
</protein>
<sequence length="79" mass="9409">MKDTNEVERYLNQLPEKEKKVLSKLREQILAISPNMEERLSRGVPFFYHLGKRCVGFRFSKNHLSFFIMEGKVLKNLNH</sequence>
<dbReference type="AlphaFoldDB" id="A0A4Z1A8X3"/>
<dbReference type="OrthoDB" id="115213at2"/>
<proteinExistence type="predicted"/>
<evidence type="ECO:0000259" key="1">
    <source>
        <dbReference type="Pfam" id="PF08818"/>
    </source>
</evidence>
<dbReference type="Pfam" id="PF08818">
    <property type="entry name" value="DUF1801"/>
    <property type="match status" value="1"/>
</dbReference>
<dbReference type="Gene3D" id="3.90.1150.200">
    <property type="match status" value="1"/>
</dbReference>
<dbReference type="EMBL" id="RQGH01000011">
    <property type="protein sequence ID" value="TGL72112.1"/>
    <property type="molecule type" value="Genomic_DNA"/>
</dbReference>
<organism evidence="2 3">
    <name type="scientific">Leptospira jelokensis</name>
    <dbReference type="NCBI Taxonomy" id="2484931"/>
    <lineage>
        <taxon>Bacteria</taxon>
        <taxon>Pseudomonadati</taxon>
        <taxon>Spirochaetota</taxon>
        <taxon>Spirochaetia</taxon>
        <taxon>Leptospirales</taxon>
        <taxon>Leptospiraceae</taxon>
        <taxon>Leptospira</taxon>
    </lineage>
</organism>
<evidence type="ECO:0000313" key="2">
    <source>
        <dbReference type="EMBL" id="TGL72112.1"/>
    </source>
</evidence>
<accession>A0A4Z1A8X3</accession>
<feature type="domain" description="YdhG-like" evidence="1">
    <location>
        <begin position="19"/>
        <end position="72"/>
    </location>
</feature>
<name>A0A4Z1A8X3_9LEPT</name>
<evidence type="ECO:0000313" key="3">
    <source>
        <dbReference type="Proteomes" id="UP000297567"/>
    </source>
</evidence>
<dbReference type="SUPFAM" id="SSF159888">
    <property type="entry name" value="YdhG-like"/>
    <property type="match status" value="1"/>
</dbReference>
<gene>
    <name evidence="2" type="ORF">EHQ62_04545</name>
</gene>